<evidence type="ECO:0008006" key="2">
    <source>
        <dbReference type="Google" id="ProtNLM"/>
    </source>
</evidence>
<organism evidence="1">
    <name type="scientific">Clastoptera arizonana</name>
    <name type="common">Arizona spittle bug</name>
    <dbReference type="NCBI Taxonomy" id="38151"/>
    <lineage>
        <taxon>Eukaryota</taxon>
        <taxon>Metazoa</taxon>
        <taxon>Ecdysozoa</taxon>
        <taxon>Arthropoda</taxon>
        <taxon>Hexapoda</taxon>
        <taxon>Insecta</taxon>
        <taxon>Pterygota</taxon>
        <taxon>Neoptera</taxon>
        <taxon>Paraneoptera</taxon>
        <taxon>Hemiptera</taxon>
        <taxon>Auchenorrhyncha</taxon>
        <taxon>Cercopoidea</taxon>
        <taxon>Clastopteridae</taxon>
        <taxon>Clastoptera</taxon>
    </lineage>
</organism>
<protein>
    <recommendedName>
        <fullName evidence="2">HTH CENPB-type domain-containing protein</fullName>
    </recommendedName>
</protein>
<proteinExistence type="predicted"/>
<evidence type="ECO:0000313" key="1">
    <source>
        <dbReference type="EMBL" id="JAS05601.1"/>
    </source>
</evidence>
<dbReference type="AlphaFoldDB" id="A0A1B6BWE3"/>
<reference evidence="1" key="1">
    <citation type="submission" date="2015-12" db="EMBL/GenBank/DDBJ databases">
        <title>De novo transcriptome assembly of four potential Pierce s Disease insect vectors from Arizona vineyards.</title>
        <authorList>
            <person name="Tassone E.E."/>
        </authorList>
    </citation>
    <scope>NUCLEOTIDE SEQUENCE</scope>
</reference>
<name>A0A1B6BWE3_9HEMI</name>
<accession>A0A1B6BWE3</accession>
<sequence>MIAKSYIESKGRKVKTLKNNVPGSEWVKSFLKRHPILTGARFAANIKRSRAAINKEVLTEYIDNLKEVTKDVPPENIWNYDEFNLTDDPGKKKMIIKRGSNPERIMNSTKTSISVMFCRSAAIDLNEMVEEYESIKLE</sequence>
<dbReference type="EMBL" id="GEDC01031697">
    <property type="protein sequence ID" value="JAS05601.1"/>
    <property type="molecule type" value="Transcribed_RNA"/>
</dbReference>
<gene>
    <name evidence="1" type="ORF">g.1539</name>
</gene>